<evidence type="ECO:0000313" key="1">
    <source>
        <dbReference type="EMBL" id="RZT92397.1"/>
    </source>
</evidence>
<gene>
    <name evidence="1" type="ORF">EV201_2873</name>
</gene>
<dbReference type="SUPFAM" id="SSF51182">
    <property type="entry name" value="RmlC-like cupins"/>
    <property type="match status" value="1"/>
</dbReference>
<protein>
    <submittedName>
        <fullName evidence="1">Environmental stress-induced protein Ves</fullName>
    </submittedName>
</protein>
<dbReference type="Pfam" id="PF05962">
    <property type="entry name" value="HutD"/>
    <property type="match status" value="1"/>
</dbReference>
<dbReference type="PANTHER" id="PTHR37943">
    <property type="entry name" value="PROTEIN VES"/>
    <property type="match status" value="1"/>
</dbReference>
<reference evidence="1 2" key="1">
    <citation type="submission" date="2019-02" db="EMBL/GenBank/DDBJ databases">
        <title>Genomic Encyclopedia of Type Strains, Phase IV (KMG-IV): sequencing the most valuable type-strain genomes for metagenomic binning, comparative biology and taxonomic classification.</title>
        <authorList>
            <person name="Goeker M."/>
        </authorList>
    </citation>
    <scope>NUCLEOTIDE SEQUENCE [LARGE SCALE GENOMIC DNA]</scope>
    <source>
        <strain evidence="1 2">DSM 28825</strain>
    </source>
</reference>
<dbReference type="RefSeq" id="WP_130308246.1">
    <property type="nucleotide sequence ID" value="NZ_SHKN01000003.1"/>
</dbReference>
<evidence type="ECO:0000313" key="2">
    <source>
        <dbReference type="Proteomes" id="UP000293562"/>
    </source>
</evidence>
<dbReference type="Gene3D" id="2.60.120.10">
    <property type="entry name" value="Jelly Rolls"/>
    <property type="match status" value="1"/>
</dbReference>
<dbReference type="OrthoDB" id="9786443at2"/>
<comment type="caution">
    <text evidence="1">The sequence shown here is derived from an EMBL/GenBank/DDBJ whole genome shotgun (WGS) entry which is preliminary data.</text>
</comment>
<proteinExistence type="predicted"/>
<dbReference type="InterPro" id="IPR010282">
    <property type="entry name" value="Uncharacterised_HutD/Ves"/>
</dbReference>
<dbReference type="EMBL" id="SHKN01000003">
    <property type="protein sequence ID" value="RZT92397.1"/>
    <property type="molecule type" value="Genomic_DNA"/>
</dbReference>
<organism evidence="1 2">
    <name type="scientific">Ancylomarina subtilis</name>
    <dbReference type="NCBI Taxonomy" id="1639035"/>
    <lineage>
        <taxon>Bacteria</taxon>
        <taxon>Pseudomonadati</taxon>
        <taxon>Bacteroidota</taxon>
        <taxon>Bacteroidia</taxon>
        <taxon>Marinilabiliales</taxon>
        <taxon>Marinifilaceae</taxon>
        <taxon>Ancylomarina</taxon>
    </lineage>
</organism>
<sequence length="192" mass="21779">MSFSIIHAENFKTINWSGGTSTQLYIYPETAEYGLRNFDFRLSTAKVEVEQSNFTSLPGVSRKIMILDGQIKISHKNHYNKILHEFDVDAFEGDWETSSVGMCTDFNLMTRGKTKGELSSLSLLQKQATDYPISKHSMIFIYLYTGKIGLNIEQNDLVLKKGELLILDNPSQDELKFSALQDSHLIISEISL</sequence>
<keyword evidence="2" id="KW-1185">Reference proteome</keyword>
<dbReference type="Proteomes" id="UP000293562">
    <property type="component" value="Unassembled WGS sequence"/>
</dbReference>
<dbReference type="AlphaFoldDB" id="A0A4Q7V9L0"/>
<accession>A0A4Q7V9L0</accession>
<dbReference type="InterPro" id="IPR014710">
    <property type="entry name" value="RmlC-like_jellyroll"/>
</dbReference>
<name>A0A4Q7V9L0_9BACT</name>
<dbReference type="PANTHER" id="PTHR37943:SF1">
    <property type="entry name" value="PROTEIN VES"/>
    <property type="match status" value="1"/>
</dbReference>
<dbReference type="InterPro" id="IPR011051">
    <property type="entry name" value="RmlC_Cupin_sf"/>
</dbReference>